<comment type="caution">
    <text evidence="1">The sequence shown here is derived from an EMBL/GenBank/DDBJ whole genome shotgun (WGS) entry which is preliminary data.</text>
</comment>
<dbReference type="OrthoDB" id="2017693at2759"/>
<keyword evidence="2" id="KW-1185">Reference proteome</keyword>
<reference evidence="1 2" key="1">
    <citation type="submission" date="2016-02" db="EMBL/GenBank/DDBJ databases">
        <title>Genome analysis of coral dinoflagellate symbionts highlights evolutionary adaptations to a symbiotic lifestyle.</title>
        <authorList>
            <person name="Aranda M."/>
            <person name="Li Y."/>
            <person name="Liew Y.J."/>
            <person name="Baumgarten S."/>
            <person name="Simakov O."/>
            <person name="Wilson M."/>
            <person name="Piel J."/>
            <person name="Ashoor H."/>
            <person name="Bougouffa S."/>
            <person name="Bajic V.B."/>
            <person name="Ryu T."/>
            <person name="Ravasi T."/>
            <person name="Bayer T."/>
            <person name="Micklem G."/>
            <person name="Kim H."/>
            <person name="Bhak J."/>
            <person name="Lajeunesse T.C."/>
            <person name="Voolstra C.R."/>
        </authorList>
    </citation>
    <scope>NUCLEOTIDE SEQUENCE [LARGE SCALE GENOMIC DNA]</scope>
    <source>
        <strain evidence="1 2">CCMP2467</strain>
    </source>
</reference>
<sequence length="698" mass="75016">MQDWAQTVLANLLNFTPSKLHREVRVLTSRGPVGATMDLPAEGKPEWPGAVSAKFCDRNTALPLRRRQVDAPHGPVNGLAQQGFGRYFNDPEGLRSVQGKRLFNIAGGRATRASVRGNYLTHYAASKAMRSELGWDRVGMLVGNLGTLFRHALTPIVALSCRPRWPNSDQLTVCVALASSQDTANANAVCQHAPSMRHSSNSHGTNVFLRDMTVSVPLADGRSIEARANDGEWIAPAAGRPGGRRHYLGLARYAGGRRNHMPIVSLAMRLTGGETQTFGQEPVAFRRQLAKARARKSPAPDRAACLLTHWTGMLGVAAQCELVYSLLELPLAAADECNGTEPPLGDLLADAQDTEPGELRRFQILLADAAGAAWSSCGRDAVLVSLDCRSPTSTSGAEAAEIAETAATRRMLTKVDNLYSYYGAYASGTYSLISECNQHPHPDCIQRWRAAWCTLQLGRHDNGMVPRGQHDGVEQNAHPKSHDVRIGQDPKNELVDTFVARIRWGAVVVSAGKQRRPRSAPDLAKARAMGRRVAESAAAAATAAVDDTVQGRAVTPPLLWSSWPGAAKRSTGDGELDRDGKRAAALSGMRAEHLKILLADVPALELLAFAATELANADVPADIVTGGRLQKPEPLREGAAPLSFYTDAKVVDSWAPWAFAKGDPGKVIAASADGGMPVRTSWSETSSLSMPSELRQPY</sequence>
<evidence type="ECO:0000313" key="2">
    <source>
        <dbReference type="Proteomes" id="UP000186817"/>
    </source>
</evidence>
<protein>
    <submittedName>
        <fullName evidence="1">Uncharacterized protein</fullName>
    </submittedName>
</protein>
<name>A0A1Q9DJS3_SYMMI</name>
<dbReference type="EMBL" id="LSRX01000503">
    <property type="protein sequence ID" value="OLP95401.1"/>
    <property type="molecule type" value="Genomic_DNA"/>
</dbReference>
<gene>
    <name evidence="1" type="ORF">AK812_SmicGene22467</name>
</gene>
<accession>A0A1Q9DJS3</accession>
<dbReference type="Proteomes" id="UP000186817">
    <property type="component" value="Unassembled WGS sequence"/>
</dbReference>
<organism evidence="1 2">
    <name type="scientific">Symbiodinium microadriaticum</name>
    <name type="common">Dinoflagellate</name>
    <name type="synonym">Zooxanthella microadriatica</name>
    <dbReference type="NCBI Taxonomy" id="2951"/>
    <lineage>
        <taxon>Eukaryota</taxon>
        <taxon>Sar</taxon>
        <taxon>Alveolata</taxon>
        <taxon>Dinophyceae</taxon>
        <taxon>Suessiales</taxon>
        <taxon>Symbiodiniaceae</taxon>
        <taxon>Symbiodinium</taxon>
    </lineage>
</organism>
<evidence type="ECO:0000313" key="1">
    <source>
        <dbReference type="EMBL" id="OLP95401.1"/>
    </source>
</evidence>
<proteinExistence type="predicted"/>
<dbReference type="AlphaFoldDB" id="A0A1Q9DJS3"/>